<sequence length="432" mass="50481">MKRLVILLLFCALGLTVNGEAKRKYMWIDCEANYERMGSADSIKIYLQKLKKIGFTDVVVDVKSIMGEVLYKSKIAPFMGEWDGEYRSEDFDMMGIFIKEGHKLGMRVHASLNIFAGGHNFFNRGVIYKRYPQWQSQVYWEGKIIPISEMKWNYNGMMNPANPEVQAYQLSILEEFVKKYKKMDGLILDRMRFDNITSDFSDLSRKLFEEYAGIKVKNFPDDILYWVKNDEGKMEYKTGELFPKWSEWRAMVIKNFMQDVHNMFRRVNKNLIIGDYTGAWYPSYYYVGVNFASKDYDPSKEYWWATPEYKNSGYAELLDIYMTGLYYTTVTKEDLDNATGNPGRRDEPGMDNSRTYWYTVEGGSELVKEITKGVVPVVGSIYVEQYEGDEKLFGRAVRQALKSNDGGMMLFDMSHIATRNWWKTLEESMKGL</sequence>
<dbReference type="Pfam" id="PF02638">
    <property type="entry name" value="GHL10"/>
    <property type="match status" value="1"/>
</dbReference>
<dbReference type="PANTHER" id="PTHR43405:SF1">
    <property type="entry name" value="GLYCOSYL HYDROLASE DIGH"/>
    <property type="match status" value="1"/>
</dbReference>
<evidence type="ECO:0000259" key="2">
    <source>
        <dbReference type="Pfam" id="PF02638"/>
    </source>
</evidence>
<dbReference type="AlphaFoldDB" id="A0A645BQ59"/>
<dbReference type="InterPro" id="IPR032280">
    <property type="entry name" value="DUF4985"/>
</dbReference>
<comment type="caution">
    <text evidence="4">The sequence shown here is derived from an EMBL/GenBank/DDBJ whole genome shotgun (WGS) entry which is preliminary data.</text>
</comment>
<dbReference type="PANTHER" id="PTHR43405">
    <property type="entry name" value="GLYCOSYL HYDROLASE DIGH"/>
    <property type="match status" value="1"/>
</dbReference>
<dbReference type="Pfam" id="PF16373">
    <property type="entry name" value="DUF4985"/>
    <property type="match status" value="1"/>
</dbReference>
<evidence type="ECO:0000259" key="3">
    <source>
        <dbReference type="Pfam" id="PF16373"/>
    </source>
</evidence>
<dbReference type="InterPro" id="IPR017853">
    <property type="entry name" value="GH"/>
</dbReference>
<gene>
    <name evidence="4" type="ORF">SDC9_114319</name>
</gene>
<dbReference type="InterPro" id="IPR003790">
    <property type="entry name" value="GHL10"/>
</dbReference>
<dbReference type="SUPFAM" id="SSF51445">
    <property type="entry name" value="(Trans)glycosidases"/>
    <property type="match status" value="1"/>
</dbReference>
<feature type="domain" description="Glycosyl hydrolase-like 10" evidence="2">
    <location>
        <begin position="42"/>
        <end position="274"/>
    </location>
</feature>
<protein>
    <recommendedName>
        <fullName evidence="5">Glycosyl hydrolase-like 10 domain-containing protein</fullName>
    </recommendedName>
</protein>
<evidence type="ECO:0000256" key="1">
    <source>
        <dbReference type="ARBA" id="ARBA00022729"/>
    </source>
</evidence>
<dbReference type="InterPro" id="IPR052177">
    <property type="entry name" value="Divisome_Glycosyl_Hydrolase"/>
</dbReference>
<dbReference type="Gene3D" id="3.20.20.80">
    <property type="entry name" value="Glycosidases"/>
    <property type="match status" value="1"/>
</dbReference>
<name>A0A645BQ59_9ZZZZ</name>
<reference evidence="4" key="1">
    <citation type="submission" date="2019-08" db="EMBL/GenBank/DDBJ databases">
        <authorList>
            <person name="Kucharzyk K."/>
            <person name="Murdoch R.W."/>
            <person name="Higgins S."/>
            <person name="Loffler F."/>
        </authorList>
    </citation>
    <scope>NUCLEOTIDE SEQUENCE</scope>
</reference>
<dbReference type="EMBL" id="VSSQ01021664">
    <property type="protein sequence ID" value="MPM67397.1"/>
    <property type="molecule type" value="Genomic_DNA"/>
</dbReference>
<keyword evidence="1" id="KW-0732">Signal</keyword>
<proteinExistence type="predicted"/>
<evidence type="ECO:0008006" key="5">
    <source>
        <dbReference type="Google" id="ProtNLM"/>
    </source>
</evidence>
<accession>A0A645BQ59</accession>
<feature type="domain" description="DUF4985" evidence="3">
    <location>
        <begin position="300"/>
        <end position="427"/>
    </location>
</feature>
<evidence type="ECO:0000313" key="4">
    <source>
        <dbReference type="EMBL" id="MPM67397.1"/>
    </source>
</evidence>
<organism evidence="4">
    <name type="scientific">bioreactor metagenome</name>
    <dbReference type="NCBI Taxonomy" id="1076179"/>
    <lineage>
        <taxon>unclassified sequences</taxon>
        <taxon>metagenomes</taxon>
        <taxon>ecological metagenomes</taxon>
    </lineage>
</organism>